<dbReference type="InterPro" id="IPR018193">
    <property type="entry name" value="Glyc_kinase_flavodox-like_fold"/>
</dbReference>
<dbReference type="OrthoDB" id="9774290at2"/>
<keyword evidence="2 4" id="KW-0808">Transferase</keyword>
<dbReference type="Gene3D" id="3.90.1510.10">
    <property type="entry name" value="Glycerate kinase, domain 2"/>
    <property type="match status" value="1"/>
</dbReference>
<dbReference type="InterPro" id="IPR004381">
    <property type="entry name" value="Glycerate_kinase"/>
</dbReference>
<evidence type="ECO:0000313" key="6">
    <source>
        <dbReference type="Proteomes" id="UP000255129"/>
    </source>
</evidence>
<reference evidence="5 6" key="1">
    <citation type="submission" date="2018-06" db="EMBL/GenBank/DDBJ databases">
        <authorList>
            <consortium name="Pathogen Informatics"/>
            <person name="Doyle S."/>
        </authorList>
    </citation>
    <scope>NUCLEOTIDE SEQUENCE [LARGE SCALE GENOMIC DNA]</scope>
    <source>
        <strain evidence="5 6">NCTC12026</strain>
    </source>
</reference>
<protein>
    <submittedName>
        <fullName evidence="5">Glycerate kinase</fullName>
        <ecNumber evidence="5">2.7.1.31</ecNumber>
    </submittedName>
</protein>
<keyword evidence="3 4" id="KW-0418">Kinase</keyword>
<evidence type="ECO:0000313" key="5">
    <source>
        <dbReference type="EMBL" id="SUC36898.1"/>
    </source>
</evidence>
<evidence type="ECO:0000256" key="2">
    <source>
        <dbReference type="ARBA" id="ARBA00022679"/>
    </source>
</evidence>
<dbReference type="Proteomes" id="UP000255129">
    <property type="component" value="Unassembled WGS sequence"/>
</dbReference>
<dbReference type="PANTHER" id="PTHR21599:SF0">
    <property type="entry name" value="GLYCERATE KINASE"/>
    <property type="match status" value="1"/>
</dbReference>
<dbReference type="GO" id="GO:0008887">
    <property type="term" value="F:glycerate kinase activity"/>
    <property type="evidence" value="ECO:0007669"/>
    <property type="project" value="UniProtKB-UniRule"/>
</dbReference>
<dbReference type="InterPro" id="IPR036129">
    <property type="entry name" value="Glycerate_kinase_sf"/>
</dbReference>
<dbReference type="AlphaFoldDB" id="A0A379G7E2"/>
<dbReference type="Gene3D" id="3.40.50.10350">
    <property type="entry name" value="Glycerate kinase, domain 1"/>
    <property type="match status" value="1"/>
</dbReference>
<accession>A0A379G7E2</accession>
<dbReference type="PIRSF" id="PIRSF006078">
    <property type="entry name" value="GlxK"/>
    <property type="match status" value="1"/>
</dbReference>
<dbReference type="Pfam" id="PF02595">
    <property type="entry name" value="Gly_kinase"/>
    <property type="match status" value="1"/>
</dbReference>
<dbReference type="EC" id="2.7.1.31" evidence="5"/>
<proteinExistence type="inferred from homology"/>
<name>A0A379G7E2_9GAMM</name>
<dbReference type="InterPro" id="IPR018197">
    <property type="entry name" value="Glycerate_kinase_RE-like"/>
</dbReference>
<dbReference type="GO" id="GO:0031388">
    <property type="term" value="P:organic acid phosphorylation"/>
    <property type="evidence" value="ECO:0007669"/>
    <property type="project" value="UniProtKB-UniRule"/>
</dbReference>
<dbReference type="NCBIfam" id="TIGR00045">
    <property type="entry name" value="glycerate kinase"/>
    <property type="match status" value="1"/>
</dbReference>
<dbReference type="RefSeq" id="WP_006814350.1">
    <property type="nucleotide sequence ID" value="NZ_AP018946.1"/>
</dbReference>
<dbReference type="PANTHER" id="PTHR21599">
    <property type="entry name" value="GLYCERATE KINASE"/>
    <property type="match status" value="1"/>
</dbReference>
<comment type="similarity">
    <text evidence="1 4">Belongs to the glycerate kinase type-1 family.</text>
</comment>
<sequence>MKIIVAPDSFKESLSANVAAQSIIRGFRHVFPAAEYVALPVADGGEGTLDTLIAALQGDKVTLTVRDPLGAPITAYYGLLPEKQTAVIEMAQASGLMLVAPEQRNPMLTNSYGTGQLILDALSRGAKRIILGIGGSATIDGGVGALQALGVKFYDENQKLLGIEGNILSQIDQIDISCLDSRLQDCIIDVACDVTNPLVGQQGSAAIFGPQKGATSEMVIMLDHALNHYAELILQLTGHDYRHLQGGGAAGGIAVAVAAFLNGQLKSGIDLVMEALNLEQHLMDADLVIVGEGSMDGQTAGGKAPIGVAKLAAKHQVPVIALSGVLGDGASSLHTQGISALFSILPRLDTLEKVLGEGEHNLEVAASNVARVIKIGQSLSSEIR</sequence>
<gene>
    <name evidence="5" type="primary">glxK</name>
    <name evidence="5" type="ORF">NCTC12026_03341</name>
</gene>
<dbReference type="SUPFAM" id="SSF110738">
    <property type="entry name" value="Glycerate kinase I"/>
    <property type="match status" value="1"/>
</dbReference>
<evidence type="ECO:0000256" key="4">
    <source>
        <dbReference type="PIRNR" id="PIRNR006078"/>
    </source>
</evidence>
<evidence type="ECO:0000256" key="3">
    <source>
        <dbReference type="ARBA" id="ARBA00022777"/>
    </source>
</evidence>
<dbReference type="EMBL" id="UGUA01000002">
    <property type="protein sequence ID" value="SUC36898.1"/>
    <property type="molecule type" value="Genomic_DNA"/>
</dbReference>
<organism evidence="5 6">
    <name type="scientific">Providencia rustigianii</name>
    <dbReference type="NCBI Taxonomy" id="158850"/>
    <lineage>
        <taxon>Bacteria</taxon>
        <taxon>Pseudomonadati</taxon>
        <taxon>Pseudomonadota</taxon>
        <taxon>Gammaproteobacteria</taxon>
        <taxon>Enterobacterales</taxon>
        <taxon>Morganellaceae</taxon>
        <taxon>Providencia</taxon>
    </lineage>
</organism>
<evidence type="ECO:0000256" key="1">
    <source>
        <dbReference type="ARBA" id="ARBA00006284"/>
    </source>
</evidence>